<feature type="domain" description="Reelin" evidence="2">
    <location>
        <begin position="20"/>
        <end position="167"/>
    </location>
</feature>
<accession>A0A8J5JGL0</accession>
<dbReference type="InterPro" id="IPR002861">
    <property type="entry name" value="Reeler_dom"/>
</dbReference>
<dbReference type="Proteomes" id="UP000747542">
    <property type="component" value="Unassembled WGS sequence"/>
</dbReference>
<evidence type="ECO:0000313" key="4">
    <source>
        <dbReference type="Proteomes" id="UP000747542"/>
    </source>
</evidence>
<dbReference type="CDD" id="cd08544">
    <property type="entry name" value="Reeler"/>
    <property type="match status" value="1"/>
</dbReference>
<comment type="caution">
    <text evidence="3">The sequence shown here is derived from an EMBL/GenBank/DDBJ whole genome shotgun (WGS) entry which is preliminary data.</text>
</comment>
<dbReference type="PANTHER" id="PTHR45828:SF9">
    <property type="entry name" value="CELL WALL INTEGRITY AND STRESS RESPONSE COMPONENT 4-LIKE-RELATED"/>
    <property type="match status" value="1"/>
</dbReference>
<dbReference type="GO" id="GO:0016020">
    <property type="term" value="C:membrane"/>
    <property type="evidence" value="ECO:0007669"/>
    <property type="project" value="TreeGrafter"/>
</dbReference>
<gene>
    <name evidence="3" type="primary">l(2)34Fc-L</name>
    <name evidence="3" type="ORF">Hamer_G005767</name>
</gene>
<evidence type="ECO:0000259" key="2">
    <source>
        <dbReference type="PROSITE" id="PS51019"/>
    </source>
</evidence>
<dbReference type="PROSITE" id="PS51019">
    <property type="entry name" value="REELIN"/>
    <property type="match status" value="1"/>
</dbReference>
<protein>
    <submittedName>
        <fullName evidence="3">Defense protein l(2)34Fc-like</fullName>
    </submittedName>
</protein>
<feature type="chain" id="PRO_5035147946" evidence="1">
    <location>
        <begin position="26"/>
        <end position="167"/>
    </location>
</feature>
<dbReference type="PANTHER" id="PTHR45828">
    <property type="entry name" value="CYTOCHROME B561/FERRIC REDUCTASE TRANSMEMBRANE"/>
    <property type="match status" value="1"/>
</dbReference>
<dbReference type="Pfam" id="PF02014">
    <property type="entry name" value="Reeler"/>
    <property type="match status" value="1"/>
</dbReference>
<reference evidence="3" key="1">
    <citation type="journal article" date="2021" name="Sci. Adv.">
        <title>The American lobster genome reveals insights on longevity, neural, and immune adaptations.</title>
        <authorList>
            <person name="Polinski J.M."/>
            <person name="Zimin A.V."/>
            <person name="Clark K.F."/>
            <person name="Kohn A.B."/>
            <person name="Sadowski N."/>
            <person name="Timp W."/>
            <person name="Ptitsyn A."/>
            <person name="Khanna P."/>
            <person name="Romanova D.Y."/>
            <person name="Williams P."/>
            <person name="Greenwood S.J."/>
            <person name="Moroz L.L."/>
            <person name="Walt D.R."/>
            <person name="Bodnar A.G."/>
        </authorList>
    </citation>
    <scope>NUCLEOTIDE SEQUENCE</scope>
    <source>
        <strain evidence="3">GMGI-L3</strain>
    </source>
</reference>
<keyword evidence="1" id="KW-0732">Signal</keyword>
<dbReference type="EMBL" id="JAHLQT010037514">
    <property type="protein sequence ID" value="KAG7157350.1"/>
    <property type="molecule type" value="Genomic_DNA"/>
</dbReference>
<proteinExistence type="predicted"/>
<keyword evidence="4" id="KW-1185">Reference proteome</keyword>
<sequence>MRSTAVTQATVLAFLSLAEVGVVWMFPDKIPDCACVWMAPWHVPFTEAASDPPYQLTISNSNVRSDTAVPMCLVGTIPIEGFMVQVHDTEDNPIGSFITNSTITQPMNCKGLNDTATHVSSKKHMMINFLWMPPYGYSGKVFFKATVLRTYHTYWTGISSNMFTVTN</sequence>
<dbReference type="InterPro" id="IPR051237">
    <property type="entry name" value="Ferric-chelate_Red/DefProt"/>
</dbReference>
<evidence type="ECO:0000313" key="3">
    <source>
        <dbReference type="EMBL" id="KAG7157350.1"/>
    </source>
</evidence>
<evidence type="ECO:0000256" key="1">
    <source>
        <dbReference type="SAM" id="SignalP"/>
    </source>
</evidence>
<organism evidence="3 4">
    <name type="scientific">Homarus americanus</name>
    <name type="common">American lobster</name>
    <dbReference type="NCBI Taxonomy" id="6706"/>
    <lineage>
        <taxon>Eukaryota</taxon>
        <taxon>Metazoa</taxon>
        <taxon>Ecdysozoa</taxon>
        <taxon>Arthropoda</taxon>
        <taxon>Crustacea</taxon>
        <taxon>Multicrustacea</taxon>
        <taxon>Malacostraca</taxon>
        <taxon>Eumalacostraca</taxon>
        <taxon>Eucarida</taxon>
        <taxon>Decapoda</taxon>
        <taxon>Pleocyemata</taxon>
        <taxon>Astacidea</taxon>
        <taxon>Nephropoidea</taxon>
        <taxon>Nephropidae</taxon>
        <taxon>Homarus</taxon>
    </lineage>
</organism>
<dbReference type="OrthoDB" id="6418377at2759"/>
<feature type="signal peptide" evidence="1">
    <location>
        <begin position="1"/>
        <end position="25"/>
    </location>
</feature>
<name>A0A8J5JGL0_HOMAM</name>
<dbReference type="AlphaFoldDB" id="A0A8J5JGL0"/>